<feature type="compositionally biased region" description="Basic and acidic residues" evidence="7">
    <location>
        <begin position="133"/>
        <end position="149"/>
    </location>
</feature>
<reference evidence="9" key="1">
    <citation type="journal article" date="2020" name="Stud. Mycol.">
        <title>101 Dothideomycetes genomes: a test case for predicting lifestyles and emergence of pathogens.</title>
        <authorList>
            <person name="Haridas S."/>
            <person name="Albert R."/>
            <person name="Binder M."/>
            <person name="Bloem J."/>
            <person name="Labutti K."/>
            <person name="Salamov A."/>
            <person name="Andreopoulos B."/>
            <person name="Baker S."/>
            <person name="Barry K."/>
            <person name="Bills G."/>
            <person name="Bluhm B."/>
            <person name="Cannon C."/>
            <person name="Castanera R."/>
            <person name="Culley D."/>
            <person name="Daum C."/>
            <person name="Ezra D."/>
            <person name="Gonzalez J."/>
            <person name="Henrissat B."/>
            <person name="Kuo A."/>
            <person name="Liang C."/>
            <person name="Lipzen A."/>
            <person name="Lutzoni F."/>
            <person name="Magnuson J."/>
            <person name="Mondo S."/>
            <person name="Nolan M."/>
            <person name="Ohm R."/>
            <person name="Pangilinan J."/>
            <person name="Park H.-J."/>
            <person name="Ramirez L."/>
            <person name="Alfaro M."/>
            <person name="Sun H."/>
            <person name="Tritt A."/>
            <person name="Yoshinaga Y."/>
            <person name="Zwiers L.-H."/>
            <person name="Turgeon B."/>
            <person name="Goodwin S."/>
            <person name="Spatafora J."/>
            <person name="Crous P."/>
            <person name="Grigoriev I."/>
        </authorList>
    </citation>
    <scope>NUCLEOTIDE SEQUENCE</scope>
    <source>
        <strain evidence="9">CBS 119925</strain>
    </source>
</reference>
<dbReference type="OrthoDB" id="9332038at2759"/>
<evidence type="ECO:0000256" key="2">
    <source>
        <dbReference type="ARBA" id="ARBA00022679"/>
    </source>
</evidence>
<protein>
    <submittedName>
        <fullName evidence="9">Kinase-like protein</fullName>
    </submittedName>
</protein>
<feature type="compositionally biased region" description="Basic and acidic residues" evidence="7">
    <location>
        <begin position="242"/>
        <end position="253"/>
    </location>
</feature>
<feature type="binding site" evidence="6">
    <location>
        <position position="492"/>
    </location>
    <ligand>
        <name>ATP</name>
        <dbReference type="ChEBI" id="CHEBI:30616"/>
    </ligand>
</feature>
<dbReference type="PROSITE" id="PS00107">
    <property type="entry name" value="PROTEIN_KINASE_ATP"/>
    <property type="match status" value="1"/>
</dbReference>
<feature type="compositionally biased region" description="Acidic residues" evidence="7">
    <location>
        <begin position="407"/>
        <end position="424"/>
    </location>
</feature>
<dbReference type="PANTHER" id="PTHR24058:SF103">
    <property type="entry name" value="SERINE_THREONINE-PROTEIN KINASE PRP4 HOMOLOG"/>
    <property type="match status" value="1"/>
</dbReference>
<dbReference type="InterPro" id="IPR050494">
    <property type="entry name" value="Ser_Thr_dual-spec_kinase"/>
</dbReference>
<keyword evidence="5 6" id="KW-0067">ATP-binding</keyword>
<evidence type="ECO:0000313" key="10">
    <source>
        <dbReference type="Proteomes" id="UP000799440"/>
    </source>
</evidence>
<dbReference type="InterPro" id="IPR008271">
    <property type="entry name" value="Ser/Thr_kinase_AS"/>
</dbReference>
<feature type="region of interest" description="Disordered" evidence="7">
    <location>
        <begin position="281"/>
        <end position="351"/>
    </location>
</feature>
<dbReference type="GO" id="GO:0005524">
    <property type="term" value="F:ATP binding"/>
    <property type="evidence" value="ECO:0007669"/>
    <property type="project" value="UniProtKB-UniRule"/>
</dbReference>
<proteinExistence type="predicted"/>
<dbReference type="Proteomes" id="UP000799440">
    <property type="component" value="Unassembled WGS sequence"/>
</dbReference>
<feature type="compositionally biased region" description="Low complexity" evidence="7">
    <location>
        <begin position="66"/>
        <end position="80"/>
    </location>
</feature>
<dbReference type="Gene3D" id="1.10.510.10">
    <property type="entry name" value="Transferase(Phosphotransferase) domain 1"/>
    <property type="match status" value="1"/>
</dbReference>
<evidence type="ECO:0000256" key="3">
    <source>
        <dbReference type="ARBA" id="ARBA00022741"/>
    </source>
</evidence>
<keyword evidence="4 9" id="KW-0418">Kinase</keyword>
<feature type="compositionally biased region" description="Basic and acidic residues" evidence="7">
    <location>
        <begin position="9"/>
        <end position="26"/>
    </location>
</feature>
<evidence type="ECO:0000259" key="8">
    <source>
        <dbReference type="PROSITE" id="PS50011"/>
    </source>
</evidence>
<dbReference type="GO" id="GO:0004674">
    <property type="term" value="F:protein serine/threonine kinase activity"/>
    <property type="evidence" value="ECO:0007669"/>
    <property type="project" value="UniProtKB-KW"/>
</dbReference>
<dbReference type="Pfam" id="PF00069">
    <property type="entry name" value="Pkinase"/>
    <property type="match status" value="1"/>
</dbReference>
<dbReference type="AlphaFoldDB" id="A0A6A6VE88"/>
<dbReference type="InterPro" id="IPR011009">
    <property type="entry name" value="Kinase-like_dom_sf"/>
</dbReference>
<evidence type="ECO:0000256" key="1">
    <source>
        <dbReference type="ARBA" id="ARBA00022527"/>
    </source>
</evidence>
<keyword evidence="1" id="KW-0723">Serine/threonine-protein kinase</keyword>
<evidence type="ECO:0000256" key="7">
    <source>
        <dbReference type="SAM" id="MobiDB-lite"/>
    </source>
</evidence>
<dbReference type="EMBL" id="MU006570">
    <property type="protein sequence ID" value="KAF2748044.1"/>
    <property type="molecule type" value="Genomic_DNA"/>
</dbReference>
<name>A0A6A6VE88_9PLEO</name>
<evidence type="ECO:0000256" key="5">
    <source>
        <dbReference type="ARBA" id="ARBA00022840"/>
    </source>
</evidence>
<dbReference type="PANTHER" id="PTHR24058">
    <property type="entry name" value="DUAL SPECIFICITY PROTEIN KINASE"/>
    <property type="match status" value="1"/>
</dbReference>
<feature type="domain" description="Protein kinase" evidence="8">
    <location>
        <begin position="461"/>
        <end position="785"/>
    </location>
</feature>
<organism evidence="9 10">
    <name type="scientific">Sporormia fimetaria CBS 119925</name>
    <dbReference type="NCBI Taxonomy" id="1340428"/>
    <lineage>
        <taxon>Eukaryota</taxon>
        <taxon>Fungi</taxon>
        <taxon>Dikarya</taxon>
        <taxon>Ascomycota</taxon>
        <taxon>Pezizomycotina</taxon>
        <taxon>Dothideomycetes</taxon>
        <taxon>Pleosporomycetidae</taxon>
        <taxon>Pleosporales</taxon>
        <taxon>Sporormiaceae</taxon>
        <taxon>Sporormia</taxon>
    </lineage>
</organism>
<gene>
    <name evidence="9" type="ORF">M011DRAFT_442313</name>
</gene>
<feature type="region of interest" description="Disordered" evidence="7">
    <location>
        <begin position="379"/>
        <end position="425"/>
    </location>
</feature>
<accession>A0A6A6VE88</accession>
<feature type="compositionally biased region" description="Basic and acidic residues" evidence="7">
    <location>
        <begin position="81"/>
        <end position="95"/>
    </location>
</feature>
<dbReference type="SUPFAM" id="SSF56112">
    <property type="entry name" value="Protein kinase-like (PK-like)"/>
    <property type="match status" value="1"/>
</dbReference>
<dbReference type="Gene3D" id="3.30.200.20">
    <property type="entry name" value="Phosphorylase Kinase, domain 1"/>
    <property type="match status" value="1"/>
</dbReference>
<evidence type="ECO:0000313" key="9">
    <source>
        <dbReference type="EMBL" id="KAF2748044.1"/>
    </source>
</evidence>
<sequence>MASESEGEIVERPEKAKLASSRRQETAIDNSSSRGSGHDRASGRNGYSYRGLSRSPSPYRARSDKSPSPYRRGRSRSPSPYRRDRDVRARQEKAPRPPKRRGSPPRHGRPDKRVFGEQDRTSDSRSSAPSHRSRLDQEQREARKDEQRPVPRPISYADNDRFEAVPSFQPPSRQSDKHAVDNASRQAKHYGTTQSKRELVVNGSSPLVERPAPRHVPPPDNQGKVEKAAVASTDEDVSLEFAKPEKDVIQETREEKRRRWAAIRAQRASDSGSLLQHAIIHNASETGTPNTGSPAPQAERSVSPISGSPSLRDFDSAPPSPDMMVIDKEDGTRETVSPRAEDFSANYDPTQDMLNDRARAEQKMQVSGMSASAYDETNPAFLSTHPADKTDAIKPKRKKKKDFDMFASDDEDEVEDEEADDGEEVSLTKGTVLDAKLLDNWDDPDGYYKLIPHELVGNNRYRIVRALGKGVYANVAAAEDVQAGAGKLVAIKFIRRNDALKRDSQKEMNVLRRLNESDPQDKRNIVRLLGSFDHKGHLSIVFEHLSKNLRDLLKEDTSGHGLSLQAVKTYARQMFTGLKHLQDNELIHADLKPDNILVSADKKLIKICDFGTACEKRAASELGVYVASRFYRAPEIILGMEAGYGIDMWAVGCTIYELWTGKILFRGDTNNQMVKAFMECLGWPSEKYLKKGMLSGDHFEAGPPLKFISREVDAILKTPIIRKIEQQRMSGRPLKSRVQEAGHDIAANGPSSGEINDLADLLVSCLNWNPEKRIQPKDAYHHKLFGAKLAPRTAVVKPNVPKRGVGPRK</sequence>
<evidence type="ECO:0000256" key="4">
    <source>
        <dbReference type="ARBA" id="ARBA00022777"/>
    </source>
</evidence>
<dbReference type="PROSITE" id="PS00108">
    <property type="entry name" value="PROTEIN_KINASE_ST"/>
    <property type="match status" value="1"/>
</dbReference>
<dbReference type="PROSITE" id="PS50011">
    <property type="entry name" value="PROTEIN_KINASE_DOM"/>
    <property type="match status" value="1"/>
</dbReference>
<feature type="compositionally biased region" description="Polar residues" evidence="7">
    <location>
        <begin position="283"/>
        <end position="294"/>
    </location>
</feature>
<feature type="region of interest" description="Disordered" evidence="7">
    <location>
        <begin position="1"/>
        <end position="253"/>
    </location>
</feature>
<keyword evidence="10" id="KW-1185">Reference proteome</keyword>
<dbReference type="InterPro" id="IPR000719">
    <property type="entry name" value="Prot_kinase_dom"/>
</dbReference>
<feature type="compositionally biased region" description="Basic and acidic residues" evidence="7">
    <location>
        <begin position="111"/>
        <end position="123"/>
    </location>
</feature>
<keyword evidence="2" id="KW-0808">Transferase</keyword>
<feature type="compositionally biased region" description="Basic residues" evidence="7">
    <location>
        <begin position="96"/>
        <end position="110"/>
    </location>
</feature>
<dbReference type="InterPro" id="IPR017441">
    <property type="entry name" value="Protein_kinase_ATP_BS"/>
</dbReference>
<evidence type="ECO:0000256" key="6">
    <source>
        <dbReference type="PROSITE-ProRule" id="PRU10141"/>
    </source>
</evidence>
<keyword evidence="3 6" id="KW-0547">Nucleotide-binding</keyword>
<dbReference type="SMART" id="SM00220">
    <property type="entry name" value="S_TKc"/>
    <property type="match status" value="1"/>
</dbReference>